<comment type="caution">
    <text evidence="6">The sequence shown here is derived from an EMBL/GenBank/DDBJ whole genome shotgun (WGS) entry which is preliminary data.</text>
</comment>
<feature type="compositionally biased region" description="Polar residues" evidence="4">
    <location>
        <begin position="772"/>
        <end position="797"/>
    </location>
</feature>
<feature type="region of interest" description="Disordered" evidence="4">
    <location>
        <begin position="29"/>
        <end position="92"/>
    </location>
</feature>
<keyword evidence="3" id="KW-0131">Cell cycle</keyword>
<dbReference type="GO" id="GO:0003691">
    <property type="term" value="F:double-stranded telomeric DNA binding"/>
    <property type="evidence" value="ECO:0007669"/>
    <property type="project" value="TreeGrafter"/>
</dbReference>
<feature type="compositionally biased region" description="Low complexity" evidence="4">
    <location>
        <begin position="947"/>
        <end position="958"/>
    </location>
</feature>
<evidence type="ECO:0000313" key="7">
    <source>
        <dbReference type="Proteomes" id="UP001370758"/>
    </source>
</evidence>
<proteinExistence type="predicted"/>
<dbReference type="InterPro" id="IPR013867">
    <property type="entry name" value="Telomere_rpt-bd_fac_dimer_dom"/>
</dbReference>
<feature type="compositionally biased region" description="Polar residues" evidence="4">
    <location>
        <begin position="1"/>
        <end position="14"/>
    </location>
</feature>
<feature type="compositionally biased region" description="Pro residues" evidence="4">
    <location>
        <begin position="903"/>
        <end position="917"/>
    </location>
</feature>
<feature type="region of interest" description="Disordered" evidence="4">
    <location>
        <begin position="515"/>
        <end position="542"/>
    </location>
</feature>
<dbReference type="Gene3D" id="1.10.10.60">
    <property type="entry name" value="Homeodomain-like"/>
    <property type="match status" value="1"/>
</dbReference>
<evidence type="ECO:0000256" key="3">
    <source>
        <dbReference type="ARBA" id="ARBA00023306"/>
    </source>
</evidence>
<feature type="compositionally biased region" description="Pro residues" evidence="4">
    <location>
        <begin position="925"/>
        <end position="942"/>
    </location>
</feature>
<dbReference type="AlphaFoldDB" id="A0AAV9WDV7"/>
<feature type="region of interest" description="Disordered" evidence="4">
    <location>
        <begin position="1"/>
        <end position="20"/>
    </location>
</feature>
<feature type="compositionally biased region" description="Low complexity" evidence="4">
    <location>
        <begin position="757"/>
        <end position="771"/>
    </location>
</feature>
<accession>A0AAV9WDV7</accession>
<feature type="compositionally biased region" description="Low complexity" evidence="4">
    <location>
        <begin position="855"/>
        <end position="880"/>
    </location>
</feature>
<evidence type="ECO:0000256" key="4">
    <source>
        <dbReference type="SAM" id="MobiDB-lite"/>
    </source>
</evidence>
<feature type="compositionally biased region" description="Polar residues" evidence="4">
    <location>
        <begin position="729"/>
        <end position="741"/>
    </location>
</feature>
<feature type="compositionally biased region" description="Acidic residues" evidence="4">
    <location>
        <begin position="179"/>
        <end position="191"/>
    </location>
</feature>
<dbReference type="InterPro" id="IPR009057">
    <property type="entry name" value="Homeodomain-like_sf"/>
</dbReference>
<evidence type="ECO:0000313" key="6">
    <source>
        <dbReference type="EMBL" id="KAK6506716.1"/>
    </source>
</evidence>
<dbReference type="InterPro" id="IPR052833">
    <property type="entry name" value="Telomeric_DNA-bd_trans-reg"/>
</dbReference>
<gene>
    <name evidence="6" type="primary">TBF1_2</name>
    <name evidence="6" type="ORF">TWF481_005175</name>
</gene>
<dbReference type="FunFam" id="1.10.10.60:FF:000137">
    <property type="entry name" value="MYB DNA binding protein"/>
    <property type="match status" value="1"/>
</dbReference>
<dbReference type="PANTHER" id="PTHR47807:SF1">
    <property type="entry name" value="PROTEIN TBF1"/>
    <property type="match status" value="1"/>
</dbReference>
<dbReference type="SUPFAM" id="SSF46689">
    <property type="entry name" value="Homeodomain-like"/>
    <property type="match status" value="1"/>
</dbReference>
<feature type="compositionally biased region" description="Polar residues" evidence="4">
    <location>
        <begin position="842"/>
        <end position="854"/>
    </location>
</feature>
<name>A0AAV9WDV7_9PEZI</name>
<dbReference type="PANTHER" id="PTHR47807">
    <property type="entry name" value="PROTEIN TBF1"/>
    <property type="match status" value="1"/>
</dbReference>
<feature type="region of interest" description="Disordered" evidence="4">
    <location>
        <begin position="558"/>
        <end position="577"/>
    </location>
</feature>
<reference evidence="6 7" key="1">
    <citation type="submission" date="2023-08" db="EMBL/GenBank/DDBJ databases">
        <authorList>
            <person name="Palmer J.M."/>
        </authorList>
    </citation>
    <scope>NUCLEOTIDE SEQUENCE [LARGE SCALE GENOMIC DNA]</scope>
    <source>
        <strain evidence="6 7">TWF481</strain>
    </source>
</reference>
<evidence type="ECO:0000256" key="1">
    <source>
        <dbReference type="ARBA" id="ARBA00023125"/>
    </source>
</evidence>
<dbReference type="GO" id="GO:0042803">
    <property type="term" value="F:protein homodimerization activity"/>
    <property type="evidence" value="ECO:0007669"/>
    <property type="project" value="InterPro"/>
</dbReference>
<keyword evidence="7" id="KW-1185">Reference proteome</keyword>
<evidence type="ECO:0000256" key="2">
    <source>
        <dbReference type="ARBA" id="ARBA00023242"/>
    </source>
</evidence>
<feature type="compositionally biased region" description="Low complexity" evidence="4">
    <location>
        <begin position="887"/>
        <end position="902"/>
    </location>
</feature>
<keyword evidence="2" id="KW-0539">Nucleus</keyword>
<feature type="compositionally biased region" description="Low complexity" evidence="4">
    <location>
        <begin position="799"/>
        <end position="841"/>
    </location>
</feature>
<dbReference type="Pfam" id="PF08558">
    <property type="entry name" value="TRF"/>
    <property type="match status" value="1"/>
</dbReference>
<keyword evidence="1" id="KW-0238">DNA-binding</keyword>
<dbReference type="GO" id="GO:0010833">
    <property type="term" value="P:telomere maintenance via telomere lengthening"/>
    <property type="evidence" value="ECO:0007669"/>
    <property type="project" value="TreeGrafter"/>
</dbReference>
<feature type="compositionally biased region" description="Basic and acidic residues" evidence="4">
    <location>
        <begin position="168"/>
        <end position="178"/>
    </location>
</feature>
<dbReference type="CDD" id="cd11660">
    <property type="entry name" value="SANT_TRF"/>
    <property type="match status" value="1"/>
</dbReference>
<sequence>MMETASASSLSVGHSNDLMDHGDLSAIAAFNKAHDESQRANRAATQSPEKPSPIVQHKPVVQQTQKAEPLRVSSAPATPITPSATVPRAQAPVAPSVPLQAVAQTSVGPSSSPLSVAGVKRAAEVSLDALASPPKRQQYHPPSAAPPPRVKELSVGSQTTSQEAPRPQAEEPAPREYISDSDDDYEKESADDSLLGASGYSFASSFSNGQLLDPSQHLRIQSLPILDNLSSQLLSTLLQGQFQDTLITVTQPDTDQGQAYATLKALFFQTKRLYSSEAFLSTDELKFQVPEHRNMIRQVNLATFVTSLFGSTEVGFFHLNRYFLPTFVPEGGRLLKNQGGLYLGLKTQAYISAIDTGEKTREQLLNDLFEDDIAGKLTDRRGGSKELIPSEIEFLGRVKNRREQLEKGPHEVSALREMYPWQDWLRDIVQYVTKHRDSILAPNTRRKLKRLEAAQGDSNKHMFQAQTQNSGSLYGQHSTLYTPPPGTQPVYPGYSSVGRPSMNAYSTHVANPGINSTSLSGNSPNPALSVGASQAATPHPEQTTPTHILYEQARLAATARQSPNARRAGLPSQRRPWSTEEEHALMVGLDYVKGPHWSQILAMFGAGGTVSEALKDRNQVQLKDKARNLKLFFLKSGMEVPYYLQFVTGELKTRAPGQVAKNEKRKQQEEEAIQNRATVDALNVLAGGAANGESHAALRAHGHHSQPMLQPPRPQLSPVPTAHHPQRWAMSQGTPPSQAHSAVTPKSEPVANHHHNTATAPRQQAQPQAAQYHTTPSTPVMPTRPTQAPQAHLQSKMGQPVAASTPPQPAATQNQTAPQAQRPTVAATAQTTPPSSATSVPKQTHPTPSNQNQNQAATSVSQQQPSQQAPTLHKPATVATPQPPPSQVAVSSQPPSSSVSAPSKPPSPTAPNTPKPQPLSALHLPQPPPPPVVSAPSKPPSPTAANVSQSQPSSTLLLPQPPSVPATSSNPPVTRDPAKTAMASVN</sequence>
<feature type="region of interest" description="Disordered" evidence="4">
    <location>
        <begin position="131"/>
        <end position="191"/>
    </location>
</feature>
<feature type="domain" description="Telomere repeat-binding factor dimerisation" evidence="5">
    <location>
        <begin position="220"/>
        <end position="449"/>
    </location>
</feature>
<dbReference type="EMBL" id="JAVHJL010000003">
    <property type="protein sequence ID" value="KAK6506716.1"/>
    <property type="molecule type" value="Genomic_DNA"/>
</dbReference>
<evidence type="ECO:0000259" key="5">
    <source>
        <dbReference type="Pfam" id="PF08558"/>
    </source>
</evidence>
<feature type="region of interest" description="Disordered" evidence="4">
    <location>
        <begin position="700"/>
        <end position="986"/>
    </location>
</feature>
<dbReference type="Proteomes" id="UP001370758">
    <property type="component" value="Unassembled WGS sequence"/>
</dbReference>
<organism evidence="6 7">
    <name type="scientific">Arthrobotrys musiformis</name>
    <dbReference type="NCBI Taxonomy" id="47236"/>
    <lineage>
        <taxon>Eukaryota</taxon>
        <taxon>Fungi</taxon>
        <taxon>Dikarya</taxon>
        <taxon>Ascomycota</taxon>
        <taxon>Pezizomycotina</taxon>
        <taxon>Orbiliomycetes</taxon>
        <taxon>Orbiliales</taxon>
        <taxon>Orbiliaceae</taxon>
        <taxon>Arthrobotrys</taxon>
    </lineage>
</organism>
<protein>
    <submittedName>
        <fullName evidence="6">TTAGGG repeat binding factor</fullName>
    </submittedName>
</protein>